<keyword evidence="1" id="KW-0812">Transmembrane</keyword>
<dbReference type="AlphaFoldDB" id="A0A0X8GZA2"/>
<sequence>MMRTIWSYFILLLGYINTIILQQKPILFNLFIFAWLLYNLISGKLKEKKEGHEIRWILDKSSIPFVLFVILILIQIIFIPYDFRW</sequence>
<keyword evidence="3" id="KW-1185">Reference proteome</keyword>
<protein>
    <submittedName>
        <fullName evidence="2">Uncharacterized protein</fullName>
    </submittedName>
</protein>
<feature type="transmembrane region" description="Helical" evidence="1">
    <location>
        <begin position="63"/>
        <end position="81"/>
    </location>
</feature>
<name>A0A0X8GZA2_9FIRM</name>
<evidence type="ECO:0000313" key="3">
    <source>
        <dbReference type="Proteomes" id="UP000063781"/>
    </source>
</evidence>
<evidence type="ECO:0000256" key="1">
    <source>
        <dbReference type="SAM" id="Phobius"/>
    </source>
</evidence>
<gene>
    <name evidence="2" type="ORF">AOC36_04135</name>
</gene>
<dbReference type="EMBL" id="CP013213">
    <property type="protein sequence ID" value="AMC93189.1"/>
    <property type="molecule type" value="Genomic_DNA"/>
</dbReference>
<reference evidence="2 3" key="1">
    <citation type="submission" date="2015-10" db="EMBL/GenBank/DDBJ databases">
        <title>Erysipelothrix larvae sp. LV19 isolated from the larval gut of the rhinoceros beetle, Trypoxylus dichotomus.</title>
        <authorList>
            <person name="Lim S."/>
            <person name="Kim B.-C."/>
        </authorList>
    </citation>
    <scope>NUCLEOTIDE SEQUENCE [LARGE SCALE GENOMIC DNA]</scope>
    <source>
        <strain evidence="2 3">LV19</strain>
    </source>
</reference>
<keyword evidence="1" id="KW-0472">Membrane</keyword>
<feature type="transmembrane region" description="Helical" evidence="1">
    <location>
        <begin position="26"/>
        <end position="42"/>
    </location>
</feature>
<proteinExistence type="predicted"/>
<keyword evidence="1" id="KW-1133">Transmembrane helix</keyword>
<organism evidence="2 3">
    <name type="scientific">Erysipelothrix larvae</name>
    <dbReference type="NCBI Taxonomy" id="1514105"/>
    <lineage>
        <taxon>Bacteria</taxon>
        <taxon>Bacillati</taxon>
        <taxon>Bacillota</taxon>
        <taxon>Erysipelotrichia</taxon>
        <taxon>Erysipelotrichales</taxon>
        <taxon>Erysipelotrichaceae</taxon>
        <taxon>Erysipelothrix</taxon>
    </lineage>
</organism>
<feature type="transmembrane region" description="Helical" evidence="1">
    <location>
        <begin position="5"/>
        <end position="20"/>
    </location>
</feature>
<dbReference type="Proteomes" id="UP000063781">
    <property type="component" value="Chromosome"/>
</dbReference>
<evidence type="ECO:0000313" key="2">
    <source>
        <dbReference type="EMBL" id="AMC93189.1"/>
    </source>
</evidence>
<accession>A0A0X8GZA2</accession>
<dbReference type="KEGG" id="erl:AOC36_04135"/>